<feature type="compositionally biased region" description="Polar residues" evidence="6">
    <location>
        <begin position="1597"/>
        <end position="1609"/>
    </location>
</feature>
<dbReference type="RefSeq" id="XP_070487690.1">
    <property type="nucleotide sequence ID" value="XM_070631589.1"/>
</dbReference>
<dbReference type="RefSeq" id="XP_070487689.1">
    <property type="nucleotide sequence ID" value="XM_070631588.1"/>
</dbReference>
<dbReference type="Pfam" id="PF03607">
    <property type="entry name" value="DCX"/>
    <property type="match status" value="2"/>
</dbReference>
<dbReference type="SUPFAM" id="SSF89837">
    <property type="entry name" value="Doublecortin (DC)"/>
    <property type="match status" value="2"/>
</dbReference>
<evidence type="ECO:0000256" key="1">
    <source>
        <dbReference type="ARBA" id="ARBA00004316"/>
    </source>
</evidence>
<name>A0ABM4QE17_EQUPR</name>
<feature type="compositionally biased region" description="Polar residues" evidence="6">
    <location>
        <begin position="951"/>
        <end position="968"/>
    </location>
</feature>
<dbReference type="Gene3D" id="3.10.20.230">
    <property type="entry name" value="Doublecortin domain"/>
    <property type="match status" value="2"/>
</dbReference>
<evidence type="ECO:0000313" key="11">
    <source>
        <dbReference type="RefSeq" id="XP_070487690.1"/>
    </source>
</evidence>
<dbReference type="CDD" id="cd17147">
    <property type="entry name" value="DCX2_RP1"/>
    <property type="match status" value="1"/>
</dbReference>
<evidence type="ECO:0000256" key="6">
    <source>
        <dbReference type="SAM" id="MobiDB-lite"/>
    </source>
</evidence>
<evidence type="ECO:0000313" key="8">
    <source>
        <dbReference type="Proteomes" id="UP001652662"/>
    </source>
</evidence>
<dbReference type="PROSITE" id="PS50309">
    <property type="entry name" value="DC"/>
    <property type="match status" value="2"/>
</dbReference>
<comment type="subcellular location">
    <subcellularLocation>
        <location evidence="1">Cell projection</location>
    </subcellularLocation>
    <subcellularLocation>
        <location evidence="2">Cytoplasm</location>
    </subcellularLocation>
</comment>
<evidence type="ECO:0000256" key="3">
    <source>
        <dbReference type="ARBA" id="ARBA00022490"/>
    </source>
</evidence>
<evidence type="ECO:0000256" key="2">
    <source>
        <dbReference type="ARBA" id="ARBA00004496"/>
    </source>
</evidence>
<keyword evidence="3" id="KW-0963">Cytoplasm</keyword>
<feature type="region of interest" description="Disordered" evidence="6">
    <location>
        <begin position="1589"/>
        <end position="1614"/>
    </location>
</feature>
<reference evidence="9 10" key="1">
    <citation type="submission" date="2025-05" db="UniProtKB">
        <authorList>
            <consortium name="RefSeq"/>
        </authorList>
    </citation>
    <scope>IDENTIFICATION</scope>
    <source>
        <tissue evidence="9 10">Blood</tissue>
    </source>
</reference>
<sequence length="2146" mass="239473">MSETPSTSFSMIYPTSSEGQLPSSRHLSVTHPVVAKRISFYKSGDSQFGGVRVVVNPRSFKTFDALLDNLSRKVPLPFGVRNISTPRGRHSITSLEDLEDGESYLCSHGRKVQPVDLDKARRRRRPWHSSLAITAHAHHSPVPAAAPGMLRAPRRLVVFRNGDPKTRRVVVLTKRVTQSFEAFLRHLTEVMQRPVTRLYATDGRKVPSLQAMILSSGAVVAAGREPFKPGNYDIQKYLLPARLPGISHRVHPKGNARSESRKMSTHMPSSPTSQNYSVSSDKIHNNDCYSDNSFAPENYLALEKNDSQNLLIYPSEDDIEKSIIFNQDGTMTVEMKVQFKIKEEETIKWTTTVSRAGLSNNNEKNEISSFPGRTDDGSSGLKIAGALSADVSPLKKGNNQEGSLAEEINTQMTDQEAETFSSASWENANMDTDAIQGTQDQVKRHFYRPPTPGPRRVRQKKSVIGSVTLVSETEVQEKTIRQFSCSKEREGGENKSEYRMFTHSCSKMSSVSNKPVLVQINSNEQMESSLERKRESKLLKSSGVSAGVVEITTQEMLEMSHNNGLPQAISENSIVEEGVVHSVTSDNKTNIKNFKTYGDTNDRFSPIVEDATHASGNNSGTGKTVSKAPKLFDTPASVGSSTVTTRIDRLVSEFSQCGLTKLPENEKQISSSLTSKKKMKSQHQVTVSRHPNGEIATKGISSKSERKNTGGRIAQQTILQHTHNPLKGGVLCEGDLHTSDMVIESSYFCSKSNLNPVNSKNFHRNKLNTIQNPNVQGLLAKRKSRPFNKVSLGGPTKREVGQGDKVFSHNEFKYCKKTFENKKLFHVFNLLEEKPSAFCGPQAQAETASWYLRGMAKKSLVSKVDGSHTTLKSQKKQKGDKLKLGTLVSKQHATTRANSLASLKKAFFPEDIAHHSVQNYIQRWLQNINSHSTLQPRKSAPICKRERSTLNLSNSSFPGNNSHTSSGKGSHFAVEGNKHITKNASLTGDNLGEEKGKSVDKDNSEELTKDLCDSQVGSLNGAYLLSMHKYCSLSQSALDDHNSKSQISAEKSGPEVSLVYQEINLATKGRSVEAAIQVDPVEEDISKNLLPVMLLHQMHALVSSIRKTQNGVVQIPGSLADVPFPSPIGNSSTNILLAWLLVLNLKGSMHSFCQGDAHKTTSRTSELLVVLEVLKHIAITEKADDLKAAVANLVESITNHFGLTEKEQDVVPLDPSANCSTPNVQRVPKCIENEKMQKVYSLDGSNFASEDCAPEVCVSEVTCSPCEMCIVNKTYPPKETCNPIDTFFPTDGCAMDQSSMNKACFLGEVCSLSDDVSSHKTCAHEENHLCEAACPIDEAYIPIKVCNNNNFLNSEESTYTDNLELTGELERVNEVQKDLNILVSHQNTSSLSHCDFFLSASESEFDKEHSSPDEFQNCLLKKFQDKNAYTSSEKEESKTSEEPDSITNSMTSSERNVSELESFEELENQGTDIFNTNVNTGEQATEESIQKELEASKSLELVDVSSRNIIEEEKKNGVICETISRSLATPPSLVFCYDSKQNIEKELNEGEAKIRVKMMAKSMEIGSYSESSLDFKNCFKSPVTSDWSDYRQDSENEQSYKTSSDSPNDSGEVIAQEKEYNKGVVKRTIEKLYGKAEIIKPSFFSGSSHRSQVCPYNSMEFQCAGKAGLHDSEARSFGSSVQVSNSSSVLQEFQQERQDKCDFNDVRAHYDGRDIVEHGTKQNDHNRVLRDIEEGVLIDKGKWLLKENHLLRVSSENFGIYGNADTTSVDTLPDNNSNEVPYSHFGNLAPGPNMAELSSSELEELTQPLELKCNYFNMPHCSDSEPFHEDLLDVQNKTSAEERMPNHHAEDKGNHRSERVCTSVAHVFTTAGNKVHPVSDDTIKNQPLPGNNVSHGGALQEGDSLDKLYFICGQHCPILTVIIQPINEKDRGFAYCKDSDIENYLSFHLWMKIHPYLRKSNKNMFRDENNKASRRNTFIDNAISNTFHWLYFNNMKKREKLKRINIVDLEAENNLKKFQSYVKKRFCVNLLHTLLAVGDVNSNTQDLRNQTNEIFEVVDENNNLLNNRFQNSRTNLNQAVRENNYHFSSEMLGQACLFCQVETSLNTSNRNTLEIFYVFEGENLFIWEEENQLNLTDLESSNEQDL</sequence>
<evidence type="ECO:0000259" key="7">
    <source>
        <dbReference type="PROSITE" id="PS50309"/>
    </source>
</evidence>
<dbReference type="RefSeq" id="XP_070487692.1">
    <property type="nucleotide sequence ID" value="XM_070631591.1"/>
</dbReference>
<dbReference type="InterPro" id="IPR003533">
    <property type="entry name" value="Doublecortin_dom"/>
</dbReference>
<feature type="compositionally biased region" description="Basic and acidic residues" evidence="6">
    <location>
        <begin position="1432"/>
        <end position="1441"/>
    </location>
</feature>
<feature type="compositionally biased region" description="Basic and acidic residues" evidence="6">
    <location>
        <begin position="992"/>
        <end position="1003"/>
    </location>
</feature>
<dbReference type="RefSeq" id="XP_070487691.1">
    <property type="nucleotide sequence ID" value="XM_070631590.1"/>
</dbReference>
<evidence type="ECO:0000313" key="12">
    <source>
        <dbReference type="RefSeq" id="XP_070487691.1"/>
    </source>
</evidence>
<dbReference type="PANTHER" id="PTHR23005:SF4">
    <property type="entry name" value="OXYGEN-REGULATED PROTEIN 1"/>
    <property type="match status" value="1"/>
</dbReference>
<feature type="compositionally biased region" description="Polar residues" evidence="6">
    <location>
        <begin position="266"/>
        <end position="279"/>
    </location>
</feature>
<evidence type="ECO:0000256" key="5">
    <source>
        <dbReference type="ARBA" id="ARBA00023273"/>
    </source>
</evidence>
<feature type="compositionally biased region" description="Polar residues" evidence="6">
    <location>
        <begin position="1445"/>
        <end position="1455"/>
    </location>
</feature>
<dbReference type="PANTHER" id="PTHR23005">
    <property type="entry name" value="RETINITIS PIGMENTOSA 1 PROTEIN"/>
    <property type="match status" value="1"/>
</dbReference>
<feature type="region of interest" description="Disordered" evidence="6">
    <location>
        <begin position="248"/>
        <end position="279"/>
    </location>
</feature>
<evidence type="ECO:0000256" key="4">
    <source>
        <dbReference type="ARBA" id="ARBA00022737"/>
    </source>
</evidence>
<dbReference type="Proteomes" id="UP001652662">
    <property type="component" value="Chromosome 8"/>
</dbReference>
<feature type="region of interest" description="Disordered" evidence="6">
    <location>
        <begin position="1"/>
        <end position="24"/>
    </location>
</feature>
<proteinExistence type="predicted"/>
<keyword evidence="8" id="KW-1185">Reference proteome</keyword>
<feature type="region of interest" description="Disordered" evidence="6">
    <location>
        <begin position="951"/>
        <end position="1003"/>
    </location>
</feature>
<protein>
    <submittedName>
        <fullName evidence="9 10">Oxygen-regulated protein 1 isoform X1</fullName>
    </submittedName>
</protein>
<feature type="domain" description="Doublecortin" evidence="7">
    <location>
        <begin position="154"/>
        <end position="233"/>
    </location>
</feature>
<feature type="region of interest" description="Disordered" evidence="6">
    <location>
        <begin position="1429"/>
        <end position="1465"/>
    </location>
</feature>
<dbReference type="InterPro" id="IPR036572">
    <property type="entry name" value="Doublecortin_dom_sf"/>
</dbReference>
<keyword evidence="4" id="KW-0677">Repeat</keyword>
<organism evidence="8 11">
    <name type="scientific">Equus przewalskii</name>
    <name type="common">Przewalski's horse</name>
    <name type="synonym">Equus caballus przewalskii</name>
    <dbReference type="NCBI Taxonomy" id="9798"/>
    <lineage>
        <taxon>Eukaryota</taxon>
        <taxon>Metazoa</taxon>
        <taxon>Chordata</taxon>
        <taxon>Craniata</taxon>
        <taxon>Vertebrata</taxon>
        <taxon>Euteleostomi</taxon>
        <taxon>Mammalia</taxon>
        <taxon>Eutheria</taxon>
        <taxon>Laurasiatheria</taxon>
        <taxon>Perissodactyla</taxon>
        <taxon>Equidae</taxon>
        <taxon>Equus</taxon>
    </lineage>
</organism>
<dbReference type="GeneID" id="103544183"/>
<dbReference type="RefSeq" id="XP_070487688.1">
    <property type="nucleotide sequence ID" value="XM_070631587.1"/>
</dbReference>
<gene>
    <name evidence="9 10 11 12 13" type="primary">RP1</name>
</gene>
<evidence type="ECO:0000313" key="10">
    <source>
        <dbReference type="RefSeq" id="XP_070487689.1"/>
    </source>
</evidence>
<feature type="domain" description="Doublecortin" evidence="7">
    <location>
        <begin position="36"/>
        <end position="118"/>
    </location>
</feature>
<accession>A0ABM4QE17</accession>
<evidence type="ECO:0000313" key="13">
    <source>
        <dbReference type="RefSeq" id="XP_070487692.1"/>
    </source>
</evidence>
<keyword evidence="5" id="KW-0966">Cell projection</keyword>
<dbReference type="SMART" id="SM00537">
    <property type="entry name" value="DCX"/>
    <property type="match status" value="2"/>
</dbReference>
<evidence type="ECO:0000313" key="9">
    <source>
        <dbReference type="RefSeq" id="XP_070487688.1"/>
    </source>
</evidence>